<feature type="domain" description="RNA polymerase sigma-70 region 2" evidence="6">
    <location>
        <begin position="25"/>
        <end position="88"/>
    </location>
</feature>
<dbReference type="InterPro" id="IPR013325">
    <property type="entry name" value="RNA_pol_sigma_r2"/>
</dbReference>
<reference evidence="8 9" key="1">
    <citation type="journal article" date="2009" name="Int. J. Syst. Evol. Microbiol.">
        <title>Paenibacillus contaminans sp. nov., isolated from a contaminated laboratory plate.</title>
        <authorList>
            <person name="Chou J.H."/>
            <person name="Lee J.H."/>
            <person name="Lin M.C."/>
            <person name="Chang P.S."/>
            <person name="Arun A.B."/>
            <person name="Young C.C."/>
            <person name="Chen W.M."/>
        </authorList>
    </citation>
    <scope>NUCLEOTIDE SEQUENCE [LARGE SCALE GENOMIC DNA]</scope>
    <source>
        <strain evidence="8 9">CKOBP-6</strain>
    </source>
</reference>
<dbReference type="Pfam" id="PF04542">
    <property type="entry name" value="Sigma70_r2"/>
    <property type="match status" value="1"/>
</dbReference>
<organism evidence="8 9">
    <name type="scientific">Paenibacillus contaminans</name>
    <dbReference type="NCBI Taxonomy" id="450362"/>
    <lineage>
        <taxon>Bacteria</taxon>
        <taxon>Bacillati</taxon>
        <taxon>Bacillota</taxon>
        <taxon>Bacilli</taxon>
        <taxon>Bacillales</taxon>
        <taxon>Paenibacillaceae</taxon>
        <taxon>Paenibacillus</taxon>
    </lineage>
</organism>
<dbReference type="NCBIfam" id="TIGR02937">
    <property type="entry name" value="sigma70-ECF"/>
    <property type="match status" value="1"/>
</dbReference>
<evidence type="ECO:0000256" key="1">
    <source>
        <dbReference type="ARBA" id="ARBA00010641"/>
    </source>
</evidence>
<dbReference type="InterPro" id="IPR007627">
    <property type="entry name" value="RNA_pol_sigma70_r2"/>
</dbReference>
<evidence type="ECO:0000259" key="6">
    <source>
        <dbReference type="Pfam" id="PF04542"/>
    </source>
</evidence>
<dbReference type="AlphaFoldDB" id="A0A329MVI1"/>
<dbReference type="GO" id="GO:0003677">
    <property type="term" value="F:DNA binding"/>
    <property type="evidence" value="ECO:0007669"/>
    <property type="project" value="UniProtKB-KW"/>
</dbReference>
<feature type="domain" description="RNA polymerase sigma factor 70 region 4 type 2" evidence="7">
    <location>
        <begin position="126"/>
        <end position="177"/>
    </location>
</feature>
<dbReference type="InterPro" id="IPR036388">
    <property type="entry name" value="WH-like_DNA-bd_sf"/>
</dbReference>
<evidence type="ECO:0000256" key="5">
    <source>
        <dbReference type="ARBA" id="ARBA00023163"/>
    </source>
</evidence>
<dbReference type="InterPro" id="IPR039425">
    <property type="entry name" value="RNA_pol_sigma-70-like"/>
</dbReference>
<dbReference type="Gene3D" id="1.10.1740.10">
    <property type="match status" value="1"/>
</dbReference>
<dbReference type="Pfam" id="PF08281">
    <property type="entry name" value="Sigma70_r4_2"/>
    <property type="match status" value="1"/>
</dbReference>
<accession>A0A329MVI1</accession>
<dbReference type="GO" id="GO:0006352">
    <property type="term" value="P:DNA-templated transcription initiation"/>
    <property type="evidence" value="ECO:0007669"/>
    <property type="project" value="InterPro"/>
</dbReference>
<evidence type="ECO:0000256" key="2">
    <source>
        <dbReference type="ARBA" id="ARBA00023015"/>
    </source>
</evidence>
<evidence type="ECO:0000313" key="8">
    <source>
        <dbReference type="EMBL" id="RAV22613.1"/>
    </source>
</evidence>
<proteinExistence type="inferred from homology"/>
<evidence type="ECO:0000256" key="4">
    <source>
        <dbReference type="ARBA" id="ARBA00023125"/>
    </source>
</evidence>
<dbReference type="Proteomes" id="UP000250369">
    <property type="component" value="Unassembled WGS sequence"/>
</dbReference>
<name>A0A329MVI1_9BACL</name>
<keyword evidence="9" id="KW-1185">Reference proteome</keyword>
<keyword evidence="2" id="KW-0805">Transcription regulation</keyword>
<protein>
    <submittedName>
        <fullName evidence="8">RNA polymerase subunit sigma-24</fullName>
    </submittedName>
</protein>
<dbReference type="CDD" id="cd06171">
    <property type="entry name" value="Sigma70_r4"/>
    <property type="match status" value="1"/>
</dbReference>
<dbReference type="PANTHER" id="PTHR43133">
    <property type="entry name" value="RNA POLYMERASE ECF-TYPE SIGMA FACTO"/>
    <property type="match status" value="1"/>
</dbReference>
<dbReference type="EMBL" id="QMFB01000002">
    <property type="protein sequence ID" value="RAV22613.1"/>
    <property type="molecule type" value="Genomic_DNA"/>
</dbReference>
<dbReference type="InterPro" id="IPR014284">
    <property type="entry name" value="RNA_pol_sigma-70_dom"/>
</dbReference>
<evidence type="ECO:0000313" key="9">
    <source>
        <dbReference type="Proteomes" id="UP000250369"/>
    </source>
</evidence>
<keyword evidence="4" id="KW-0238">DNA-binding</keyword>
<dbReference type="OrthoDB" id="2657224at2"/>
<dbReference type="InterPro" id="IPR013324">
    <property type="entry name" value="RNA_pol_sigma_r3/r4-like"/>
</dbReference>
<dbReference type="GO" id="GO:0016987">
    <property type="term" value="F:sigma factor activity"/>
    <property type="evidence" value="ECO:0007669"/>
    <property type="project" value="UniProtKB-KW"/>
</dbReference>
<keyword evidence="3" id="KW-0731">Sigma factor</keyword>
<dbReference type="SUPFAM" id="SSF88946">
    <property type="entry name" value="Sigma2 domain of RNA polymerase sigma factors"/>
    <property type="match status" value="1"/>
</dbReference>
<dbReference type="PANTHER" id="PTHR43133:SF8">
    <property type="entry name" value="RNA POLYMERASE SIGMA FACTOR HI_1459-RELATED"/>
    <property type="match status" value="1"/>
</dbReference>
<gene>
    <name evidence="8" type="ORF">DQG23_05310</name>
</gene>
<dbReference type="InterPro" id="IPR013249">
    <property type="entry name" value="RNA_pol_sigma70_r4_t2"/>
</dbReference>
<evidence type="ECO:0000256" key="3">
    <source>
        <dbReference type="ARBA" id="ARBA00023082"/>
    </source>
</evidence>
<comment type="caution">
    <text evidence="8">The sequence shown here is derived from an EMBL/GenBank/DDBJ whole genome shotgun (WGS) entry which is preliminary data.</text>
</comment>
<evidence type="ECO:0000259" key="7">
    <source>
        <dbReference type="Pfam" id="PF08281"/>
    </source>
</evidence>
<dbReference type="SUPFAM" id="SSF88659">
    <property type="entry name" value="Sigma3 and sigma4 domains of RNA polymerase sigma factors"/>
    <property type="match status" value="1"/>
</dbReference>
<keyword evidence="5" id="KW-0804">Transcription</keyword>
<dbReference type="Gene3D" id="1.10.10.10">
    <property type="entry name" value="Winged helix-like DNA-binding domain superfamily/Winged helix DNA-binding domain"/>
    <property type="match status" value="1"/>
</dbReference>
<comment type="similarity">
    <text evidence="1">Belongs to the sigma-70 factor family. ECF subfamily.</text>
</comment>
<sequence>MDFQLFRSNIHRLDVEIQRRLFFSFRELVYRDLFIILNDHALAEDVIQESFMKAVRSGPKTRDGSNMKAWLRLLCRNTAYDLLRKNKKYRQICGVGLVNTDEEDNFADPHSEGVEQLVERHIRNETLIEALRELKYEYRIVIYLHYIMDLSYAEIGKELDVTEQVLTQRLARARKKLAGYFSEKWGDAR</sequence>